<dbReference type="RefSeq" id="WP_160321415.1">
    <property type="nucleotide sequence ID" value="NZ_LAXJ01000025.1"/>
</dbReference>
<organism evidence="2 3">
    <name type="scientific">Roseovarius atlanticus</name>
    <dbReference type="NCBI Taxonomy" id="1641875"/>
    <lineage>
        <taxon>Bacteria</taxon>
        <taxon>Pseudomonadati</taxon>
        <taxon>Pseudomonadota</taxon>
        <taxon>Alphaproteobacteria</taxon>
        <taxon>Rhodobacterales</taxon>
        <taxon>Roseobacteraceae</taxon>
        <taxon>Roseovarius</taxon>
    </lineage>
</organism>
<feature type="transmembrane region" description="Helical" evidence="1">
    <location>
        <begin position="177"/>
        <end position="197"/>
    </location>
</feature>
<keyword evidence="3" id="KW-1185">Reference proteome</keyword>
<feature type="transmembrane region" description="Helical" evidence="1">
    <location>
        <begin position="152"/>
        <end position="170"/>
    </location>
</feature>
<protein>
    <recommendedName>
        <fullName evidence="4">Exopolysaccharide biosynthesis protein exod</fullName>
    </recommendedName>
</protein>
<proteinExistence type="predicted"/>
<feature type="transmembrane region" description="Helical" evidence="1">
    <location>
        <begin position="29"/>
        <end position="55"/>
    </location>
</feature>
<keyword evidence="1" id="KW-0812">Transmembrane</keyword>
<dbReference type="Pfam" id="PF06055">
    <property type="entry name" value="ExoD"/>
    <property type="match status" value="1"/>
</dbReference>
<dbReference type="Proteomes" id="UP000051295">
    <property type="component" value="Unassembled WGS sequence"/>
</dbReference>
<gene>
    <name evidence="2" type="ORF">XM53_18425</name>
</gene>
<accession>A0A0T5NQK7</accession>
<dbReference type="AlphaFoldDB" id="A0A0T5NQK7"/>
<dbReference type="OrthoDB" id="7949130at2"/>
<evidence type="ECO:0000256" key="1">
    <source>
        <dbReference type="SAM" id="Phobius"/>
    </source>
</evidence>
<keyword evidence="1" id="KW-0472">Membrane</keyword>
<dbReference type="PANTHER" id="PTHR41795">
    <property type="entry name" value="EXOPOLYSACCHARIDE SYNTHESIS PROTEIN"/>
    <property type="match status" value="1"/>
</dbReference>
<dbReference type="STRING" id="1641875.XM53_18425"/>
<sequence length="198" mass="21501">MTDTANVSSAHPLTDVIDRIRSVADKPDVSVGAIMDAAGQAGVLPLIFVPALIAATPLSGIPGVSMICGVLIALFSAELILGMEKFYLPERLKRRTIDGDKLDHAMARITPVMKWIERHTGQRLSFLFHRPLLWVPQGICLLSGMAMPFLEFIPFSGSIAATGVCLLVMAMLTRDGLVFLIAMLPYAIGAWLLVRFLL</sequence>
<evidence type="ECO:0008006" key="4">
    <source>
        <dbReference type="Google" id="ProtNLM"/>
    </source>
</evidence>
<name>A0A0T5NQK7_9RHOB</name>
<dbReference type="PIRSF" id="PIRSF033239">
    <property type="entry name" value="ExoD"/>
    <property type="match status" value="1"/>
</dbReference>
<reference evidence="2 3" key="1">
    <citation type="submission" date="2015-04" db="EMBL/GenBank/DDBJ databases">
        <title>The draft genome sequence of Roseovarius sp.R12b.</title>
        <authorList>
            <person name="Li G."/>
            <person name="Lai Q."/>
            <person name="Shao Z."/>
            <person name="Yan P."/>
        </authorList>
    </citation>
    <scope>NUCLEOTIDE SEQUENCE [LARGE SCALE GENOMIC DNA]</scope>
    <source>
        <strain evidence="2 3">R12B</strain>
    </source>
</reference>
<feature type="transmembrane region" description="Helical" evidence="1">
    <location>
        <begin position="61"/>
        <end position="81"/>
    </location>
</feature>
<dbReference type="EMBL" id="LAXJ01000025">
    <property type="protein sequence ID" value="KRS10982.1"/>
    <property type="molecule type" value="Genomic_DNA"/>
</dbReference>
<dbReference type="PATRIC" id="fig|1641875.4.peg.2212"/>
<keyword evidence="1" id="KW-1133">Transmembrane helix</keyword>
<dbReference type="PANTHER" id="PTHR41795:SF1">
    <property type="entry name" value="EXOPOLYSACCHARIDE SYNTHESIS PROTEIN"/>
    <property type="match status" value="1"/>
</dbReference>
<evidence type="ECO:0000313" key="3">
    <source>
        <dbReference type="Proteomes" id="UP000051295"/>
    </source>
</evidence>
<dbReference type="InterPro" id="IPR010331">
    <property type="entry name" value="ExoD"/>
</dbReference>
<comment type="caution">
    <text evidence="2">The sequence shown here is derived from an EMBL/GenBank/DDBJ whole genome shotgun (WGS) entry which is preliminary data.</text>
</comment>
<evidence type="ECO:0000313" key="2">
    <source>
        <dbReference type="EMBL" id="KRS10982.1"/>
    </source>
</evidence>